<evidence type="ECO:0000256" key="1">
    <source>
        <dbReference type="SAM" id="MobiDB-lite"/>
    </source>
</evidence>
<accession>A0A0D2KEP7</accession>
<dbReference type="GeneID" id="27714830"/>
<feature type="compositionally biased region" description="Polar residues" evidence="1">
    <location>
        <begin position="162"/>
        <end position="171"/>
    </location>
</feature>
<evidence type="ECO:0000313" key="2">
    <source>
        <dbReference type="EMBL" id="KIX95168.1"/>
    </source>
</evidence>
<name>A0A0D2KEP7_9EURO</name>
<feature type="region of interest" description="Disordered" evidence="1">
    <location>
        <begin position="162"/>
        <end position="182"/>
    </location>
</feature>
<dbReference type="EMBL" id="KN848083">
    <property type="protein sequence ID" value="KIX95168.1"/>
    <property type="molecule type" value="Genomic_DNA"/>
</dbReference>
<dbReference type="AlphaFoldDB" id="A0A0D2KEP7"/>
<dbReference type="RefSeq" id="XP_016629291.1">
    <property type="nucleotide sequence ID" value="XM_016779580.1"/>
</dbReference>
<gene>
    <name evidence="2" type="ORF">Z520_09084</name>
</gene>
<reference evidence="2 3" key="1">
    <citation type="submission" date="2015-01" db="EMBL/GenBank/DDBJ databases">
        <title>The Genome Sequence of Fonsecaea multimorphosa CBS 102226.</title>
        <authorList>
            <consortium name="The Broad Institute Genomics Platform"/>
            <person name="Cuomo C."/>
            <person name="de Hoog S."/>
            <person name="Gorbushina A."/>
            <person name="Stielow B."/>
            <person name="Teixiera M."/>
            <person name="Abouelleil A."/>
            <person name="Chapman S.B."/>
            <person name="Priest M."/>
            <person name="Young S.K."/>
            <person name="Wortman J."/>
            <person name="Nusbaum C."/>
            <person name="Birren B."/>
        </authorList>
    </citation>
    <scope>NUCLEOTIDE SEQUENCE [LARGE SCALE GENOMIC DNA]</scope>
    <source>
        <strain evidence="2 3">CBS 102226</strain>
    </source>
</reference>
<organism evidence="2 3">
    <name type="scientific">Fonsecaea multimorphosa CBS 102226</name>
    <dbReference type="NCBI Taxonomy" id="1442371"/>
    <lineage>
        <taxon>Eukaryota</taxon>
        <taxon>Fungi</taxon>
        <taxon>Dikarya</taxon>
        <taxon>Ascomycota</taxon>
        <taxon>Pezizomycotina</taxon>
        <taxon>Eurotiomycetes</taxon>
        <taxon>Chaetothyriomycetidae</taxon>
        <taxon>Chaetothyriales</taxon>
        <taxon>Herpotrichiellaceae</taxon>
        <taxon>Fonsecaea</taxon>
    </lineage>
</organism>
<protein>
    <submittedName>
        <fullName evidence="2">Uncharacterized protein</fullName>
    </submittedName>
</protein>
<feature type="compositionally biased region" description="Low complexity" evidence="1">
    <location>
        <begin position="172"/>
        <end position="182"/>
    </location>
</feature>
<dbReference type="OrthoDB" id="4135055at2759"/>
<sequence>MVNSLTSPFVLQWMVVNAQGLLISLRGGQEPVSFFRRKALAYLTLKDRLEGSRGESLPDDFIMGIIMATVAESRISPPGVSNVHLKAYEAVVAGRGGLRSIILASSAGPIPSTCHFMPYIVSELPPSELVFRKDHADQAIEVLQFLARGENNVDPSKLIFSTTTTATTQGPRSSSRLESSSSLKLTLDDEDVYDPPVVSRALEPFLQPDTWDYPRYIKISSHFQALFIMVSTLWKLRRTALLQQFFLDRVHRIFVMSSAQDPSSGKYLLNLEGFSWVVVKAALEVYESFGDKEVTHANQVDMMVDAVCALKLLMVCCGSVRRKLIAFLCECLDDVREIPSTTGAGLR</sequence>
<evidence type="ECO:0000313" key="3">
    <source>
        <dbReference type="Proteomes" id="UP000053411"/>
    </source>
</evidence>
<keyword evidence="3" id="KW-1185">Reference proteome</keyword>
<proteinExistence type="predicted"/>
<dbReference type="Proteomes" id="UP000053411">
    <property type="component" value="Unassembled WGS sequence"/>
</dbReference>
<dbReference type="VEuPathDB" id="FungiDB:Z520_09084"/>